<protein>
    <submittedName>
        <fullName evidence="1">Uncharacterized protein</fullName>
    </submittedName>
</protein>
<dbReference type="GO" id="GO:0004222">
    <property type="term" value="F:metalloendopeptidase activity"/>
    <property type="evidence" value="ECO:0007669"/>
    <property type="project" value="TreeGrafter"/>
</dbReference>
<dbReference type="STRING" id="1802424.A2480_04260"/>
<dbReference type="CDD" id="cd12797">
    <property type="entry name" value="M23_peptidase"/>
    <property type="match status" value="1"/>
</dbReference>
<accession>A0A1F7WCY7</accession>
<dbReference type="PANTHER" id="PTHR21666:SF270">
    <property type="entry name" value="MUREIN HYDROLASE ACTIVATOR ENVC"/>
    <property type="match status" value="1"/>
</dbReference>
<name>A0A1F7WCY7_9BACT</name>
<evidence type="ECO:0000313" key="2">
    <source>
        <dbReference type="Proteomes" id="UP000176988"/>
    </source>
</evidence>
<dbReference type="InterPro" id="IPR011055">
    <property type="entry name" value="Dup_hybrid_motif"/>
</dbReference>
<proteinExistence type="predicted"/>
<dbReference type="AlphaFoldDB" id="A0A1F7WCY7"/>
<organism evidence="1 2">
    <name type="scientific">Candidatus Uhrbacteria bacterium RIFOXYC2_FULL_47_19</name>
    <dbReference type="NCBI Taxonomy" id="1802424"/>
    <lineage>
        <taxon>Bacteria</taxon>
        <taxon>Candidatus Uhriibacteriota</taxon>
    </lineage>
</organism>
<dbReference type="Gene3D" id="2.70.70.10">
    <property type="entry name" value="Glucose Permease (Domain IIA)"/>
    <property type="match status" value="1"/>
</dbReference>
<dbReference type="InterPro" id="IPR050570">
    <property type="entry name" value="Cell_wall_metabolism_enzyme"/>
</dbReference>
<dbReference type="SUPFAM" id="SSF51261">
    <property type="entry name" value="Duplicated hybrid motif"/>
    <property type="match status" value="1"/>
</dbReference>
<gene>
    <name evidence="1" type="ORF">A2480_04260</name>
</gene>
<dbReference type="PANTHER" id="PTHR21666">
    <property type="entry name" value="PEPTIDASE-RELATED"/>
    <property type="match status" value="1"/>
</dbReference>
<dbReference type="Proteomes" id="UP000176988">
    <property type="component" value="Unassembled WGS sequence"/>
</dbReference>
<comment type="caution">
    <text evidence="1">The sequence shown here is derived from an EMBL/GenBank/DDBJ whole genome shotgun (WGS) entry which is preliminary data.</text>
</comment>
<reference evidence="1 2" key="1">
    <citation type="journal article" date="2016" name="Nat. Commun.">
        <title>Thousands of microbial genomes shed light on interconnected biogeochemical processes in an aquifer system.</title>
        <authorList>
            <person name="Anantharaman K."/>
            <person name="Brown C.T."/>
            <person name="Hug L.A."/>
            <person name="Sharon I."/>
            <person name="Castelle C.J."/>
            <person name="Probst A.J."/>
            <person name="Thomas B.C."/>
            <person name="Singh A."/>
            <person name="Wilkins M.J."/>
            <person name="Karaoz U."/>
            <person name="Brodie E.L."/>
            <person name="Williams K.H."/>
            <person name="Hubbard S.S."/>
            <person name="Banfield J.F."/>
        </authorList>
    </citation>
    <scope>NUCLEOTIDE SEQUENCE [LARGE SCALE GENOMIC DNA]</scope>
</reference>
<dbReference type="EMBL" id="MGFG01000032">
    <property type="protein sequence ID" value="OGM00437.1"/>
    <property type="molecule type" value="Genomic_DNA"/>
</dbReference>
<sequence>MAAASLIPLSVCAQYYSDYDWHDGPTIEPNGPPEIIFPVQGGTNLSDDFGDPRSGGRTHEGNDLMAPKMTPILAARGGRVTFAPMSEPSYGFTLSIAGDNGYEYDYLHINNDTPGSDDGNGGPQYAYAPGITEGVLVTQGQHIAWVGDSGNAEDVGSHLHFEIRLPDGTAINPYPYLDTALSMGTYDVASARTANPTIDLDKSLTAASPTDLHCTPGSLIRIPVITSVYYCGSDGRRYVFPNARVYATWYADFSEVLTISPEEMAAIRIGGNVTYRPGVRLVKVQTDDKVYAVDRGGTLRWVSSPALAARYYGANWAQNVEDIPDVFFINYQIGDPISS</sequence>
<evidence type="ECO:0000313" key="1">
    <source>
        <dbReference type="EMBL" id="OGM00437.1"/>
    </source>
</evidence>